<organism evidence="7 8">
    <name type="scientific">Megalurothrips usitatus</name>
    <name type="common">bean blossom thrips</name>
    <dbReference type="NCBI Taxonomy" id="439358"/>
    <lineage>
        <taxon>Eukaryota</taxon>
        <taxon>Metazoa</taxon>
        <taxon>Ecdysozoa</taxon>
        <taxon>Arthropoda</taxon>
        <taxon>Hexapoda</taxon>
        <taxon>Insecta</taxon>
        <taxon>Pterygota</taxon>
        <taxon>Neoptera</taxon>
        <taxon>Paraneoptera</taxon>
        <taxon>Thysanoptera</taxon>
        <taxon>Terebrantia</taxon>
        <taxon>Thripoidea</taxon>
        <taxon>Thripidae</taxon>
        <taxon>Megalurothrips</taxon>
    </lineage>
</organism>
<dbReference type="Gene3D" id="3.40.395.10">
    <property type="entry name" value="Adenoviral Proteinase, Chain A"/>
    <property type="match status" value="1"/>
</dbReference>
<gene>
    <name evidence="7" type="ORF">ONE63_007301</name>
</gene>
<protein>
    <submittedName>
        <fullName evidence="7">Uncharacterized protein</fullName>
    </submittedName>
</protein>
<dbReference type="Pfam" id="PF10545">
    <property type="entry name" value="MADF_DNA_bdg"/>
    <property type="match status" value="1"/>
</dbReference>
<evidence type="ECO:0000259" key="5">
    <source>
        <dbReference type="PROSITE" id="PS50600"/>
    </source>
</evidence>
<dbReference type="InterPro" id="IPR039353">
    <property type="entry name" value="TF_Adf1"/>
</dbReference>
<evidence type="ECO:0000313" key="8">
    <source>
        <dbReference type="Proteomes" id="UP001075354"/>
    </source>
</evidence>
<dbReference type="Proteomes" id="UP001075354">
    <property type="component" value="Chromosome 4"/>
</dbReference>
<evidence type="ECO:0000256" key="2">
    <source>
        <dbReference type="ARBA" id="ARBA00022670"/>
    </source>
</evidence>
<dbReference type="PROSITE" id="PS51029">
    <property type="entry name" value="MADF"/>
    <property type="match status" value="1"/>
</dbReference>
<accession>A0AAV7XRN1</accession>
<keyword evidence="3" id="KW-0378">Hydrolase</keyword>
<dbReference type="EMBL" id="JAPTSV010000004">
    <property type="protein sequence ID" value="KAJ1528932.1"/>
    <property type="molecule type" value="Genomic_DNA"/>
</dbReference>
<comment type="caution">
    <text evidence="7">The sequence shown here is derived from an EMBL/GenBank/DDBJ whole genome shotgun (WGS) entry which is preliminary data.</text>
</comment>
<evidence type="ECO:0000256" key="1">
    <source>
        <dbReference type="ARBA" id="ARBA00005234"/>
    </source>
</evidence>
<dbReference type="PANTHER" id="PTHR12243:SF67">
    <property type="entry name" value="COREPRESSOR OF PANGOLIN, ISOFORM A-RELATED"/>
    <property type="match status" value="1"/>
</dbReference>
<dbReference type="GO" id="GO:0008234">
    <property type="term" value="F:cysteine-type peptidase activity"/>
    <property type="evidence" value="ECO:0007669"/>
    <property type="project" value="InterPro"/>
</dbReference>
<evidence type="ECO:0000313" key="7">
    <source>
        <dbReference type="EMBL" id="KAJ1528932.1"/>
    </source>
</evidence>
<feature type="region of interest" description="Disordered" evidence="4">
    <location>
        <begin position="355"/>
        <end position="382"/>
    </location>
</feature>
<evidence type="ECO:0000259" key="6">
    <source>
        <dbReference type="PROSITE" id="PS51029"/>
    </source>
</evidence>
<feature type="domain" description="Ubiquitin-like protease family profile" evidence="5">
    <location>
        <begin position="342"/>
        <end position="534"/>
    </location>
</feature>
<feature type="domain" description="MADF" evidence="6">
    <location>
        <begin position="46"/>
        <end position="138"/>
    </location>
</feature>
<reference evidence="7" key="1">
    <citation type="submission" date="2022-12" db="EMBL/GenBank/DDBJ databases">
        <title>Chromosome-level genome assembly of the bean flower thrips Megalurothrips usitatus.</title>
        <authorList>
            <person name="Ma L."/>
            <person name="Liu Q."/>
            <person name="Li H."/>
            <person name="Cai W."/>
        </authorList>
    </citation>
    <scope>NUCLEOTIDE SEQUENCE</scope>
    <source>
        <strain evidence="7">Cailab_2022a</strain>
    </source>
</reference>
<dbReference type="PANTHER" id="PTHR12243">
    <property type="entry name" value="MADF DOMAIN TRANSCRIPTION FACTOR"/>
    <property type="match status" value="1"/>
</dbReference>
<sequence length="534" mass="60472">MSLYEMSTLDASNGSSNTSAMSSSSLVEGRAQRKKQAPKGDLSSPVLISLVSQKPCVWDFNLEAYHNTNARSAAWEDIAKKFHSTSAAECLEHWNKLRNNLRQNEARHEKATRSGAKATRLKPYVYAKQMSFLKVLKSDMVEIQQGNADEDVGSFLKPSHTSSPLKEIQNIFEPKSLKYSSDSLTGGSENLPPSPIRLKSSPVRSRSSLIKLPSPSKLKSKNRPVKRVRKNNAAKVSFILPAIAEEDENETLDEEEDTGLIPPKLSKKIRRQKQLNEKREEQCAKIAQKVKASKLTSRPSFQPERHFLENLIVEEDRFSYFAMSLVQPLRSLPPQVARELCLSIMSQTFQAEAAAEKRKLEPEAGEDVQPETKVNGPMPLSAKQEVRNPYPNLLSYSLKAQVDTILLNKDVTTIGFGLTLKFEDFQTLMPYVWLTDNALSSPNGVELVLKWTENVDLLSLEMMVVPVHQGDNHWCLAVLNFKEKKAEYFDSLQGRNPQCLEMLFRFLEKAALSRKMPFEIIEWDRIHRKDIPLQ</sequence>
<dbReference type="SUPFAM" id="SSF54001">
    <property type="entry name" value="Cysteine proteinases"/>
    <property type="match status" value="1"/>
</dbReference>
<keyword evidence="8" id="KW-1185">Reference proteome</keyword>
<dbReference type="PROSITE" id="PS50600">
    <property type="entry name" value="ULP_PROTEASE"/>
    <property type="match status" value="1"/>
</dbReference>
<dbReference type="SMART" id="SM00595">
    <property type="entry name" value="MADF"/>
    <property type="match status" value="1"/>
</dbReference>
<dbReference type="InterPro" id="IPR006578">
    <property type="entry name" value="MADF-dom"/>
</dbReference>
<name>A0AAV7XRN1_9NEOP</name>
<feature type="compositionally biased region" description="Low complexity" evidence="4">
    <location>
        <begin position="204"/>
        <end position="217"/>
    </location>
</feature>
<feature type="compositionally biased region" description="Low complexity" evidence="4">
    <location>
        <begin position="11"/>
        <end position="25"/>
    </location>
</feature>
<evidence type="ECO:0000256" key="3">
    <source>
        <dbReference type="ARBA" id="ARBA00022801"/>
    </source>
</evidence>
<feature type="region of interest" description="Disordered" evidence="4">
    <location>
        <begin position="182"/>
        <end position="227"/>
    </location>
</feature>
<dbReference type="Pfam" id="PF02902">
    <property type="entry name" value="Peptidase_C48"/>
    <property type="match status" value="1"/>
</dbReference>
<dbReference type="InterPro" id="IPR038765">
    <property type="entry name" value="Papain-like_cys_pep_sf"/>
</dbReference>
<dbReference type="AlphaFoldDB" id="A0AAV7XRN1"/>
<comment type="similarity">
    <text evidence="1">Belongs to the peptidase C48 family.</text>
</comment>
<dbReference type="GO" id="GO:0006508">
    <property type="term" value="P:proteolysis"/>
    <property type="evidence" value="ECO:0007669"/>
    <property type="project" value="UniProtKB-KW"/>
</dbReference>
<proteinExistence type="inferred from homology"/>
<feature type="region of interest" description="Disordered" evidence="4">
    <location>
        <begin position="1"/>
        <end position="40"/>
    </location>
</feature>
<keyword evidence="2" id="KW-0645">Protease</keyword>
<evidence type="ECO:0000256" key="4">
    <source>
        <dbReference type="SAM" id="MobiDB-lite"/>
    </source>
</evidence>
<dbReference type="InterPro" id="IPR003653">
    <property type="entry name" value="Peptidase_C48_C"/>
</dbReference>
<feature type="compositionally biased region" description="Basic residues" evidence="4">
    <location>
        <begin position="218"/>
        <end position="227"/>
    </location>
</feature>